<dbReference type="SMART" id="SM00510">
    <property type="entry name" value="TFS2M"/>
    <property type="match status" value="1"/>
</dbReference>
<keyword evidence="11" id="KW-1185">Reference proteome</keyword>
<evidence type="ECO:0000256" key="7">
    <source>
        <dbReference type="SAM" id="MobiDB-lite"/>
    </source>
</evidence>
<dbReference type="AlphaFoldDB" id="A0AAE0DRG6"/>
<keyword evidence="4" id="KW-0862">Zinc</keyword>
<dbReference type="InterPro" id="IPR035441">
    <property type="entry name" value="TFIIS/LEDGF_dom_sf"/>
</dbReference>
<evidence type="ECO:0000259" key="9">
    <source>
        <dbReference type="PROSITE" id="PS51321"/>
    </source>
</evidence>
<dbReference type="Gene3D" id="1.10.472.30">
    <property type="entry name" value="Transcription elongation factor S-II, central domain"/>
    <property type="match status" value="1"/>
</dbReference>
<dbReference type="InterPro" id="IPR003618">
    <property type="entry name" value="TFIIS_cen_dom"/>
</dbReference>
<evidence type="ECO:0000259" key="8">
    <source>
        <dbReference type="PROSITE" id="PS51319"/>
    </source>
</evidence>
<dbReference type="PANTHER" id="PTHR11477:SF0">
    <property type="entry name" value="IP08861P-RELATED"/>
    <property type="match status" value="1"/>
</dbReference>
<organism evidence="10 11">
    <name type="scientific">Dipteronia sinensis</name>
    <dbReference type="NCBI Taxonomy" id="43782"/>
    <lineage>
        <taxon>Eukaryota</taxon>
        <taxon>Viridiplantae</taxon>
        <taxon>Streptophyta</taxon>
        <taxon>Embryophyta</taxon>
        <taxon>Tracheophyta</taxon>
        <taxon>Spermatophyta</taxon>
        <taxon>Magnoliopsida</taxon>
        <taxon>eudicotyledons</taxon>
        <taxon>Gunneridae</taxon>
        <taxon>Pentapetalae</taxon>
        <taxon>rosids</taxon>
        <taxon>malvids</taxon>
        <taxon>Sapindales</taxon>
        <taxon>Sapindaceae</taxon>
        <taxon>Hippocastanoideae</taxon>
        <taxon>Acereae</taxon>
        <taxon>Dipteronia</taxon>
    </lineage>
</organism>
<comment type="caution">
    <text evidence="10">The sequence shown here is derived from an EMBL/GenBank/DDBJ whole genome shotgun (WGS) entry which is preliminary data.</text>
</comment>
<dbReference type="InterPro" id="IPR035100">
    <property type="entry name" value="TF_IIS-typ"/>
</dbReference>
<feature type="compositionally biased region" description="Polar residues" evidence="7">
    <location>
        <begin position="159"/>
        <end position="168"/>
    </location>
</feature>
<evidence type="ECO:0000256" key="4">
    <source>
        <dbReference type="ARBA" id="ARBA00022833"/>
    </source>
</evidence>
<dbReference type="InterPro" id="IPR017923">
    <property type="entry name" value="TFIIS_N"/>
</dbReference>
<dbReference type="InterPro" id="IPR036575">
    <property type="entry name" value="TFIIS_cen_dom_sf"/>
</dbReference>
<accession>A0AAE0DRG6</accession>
<dbReference type="InterPro" id="IPR003617">
    <property type="entry name" value="TFIIS/CRSP70_N_sub"/>
</dbReference>
<keyword evidence="3" id="KW-0863">Zinc-finger</keyword>
<dbReference type="SUPFAM" id="SSF47676">
    <property type="entry name" value="Conserved domain common to transcription factors TFIIS, elongin A, CRSP70"/>
    <property type="match status" value="1"/>
</dbReference>
<keyword evidence="2" id="KW-0479">Metal-binding</keyword>
<evidence type="ECO:0008006" key="12">
    <source>
        <dbReference type="Google" id="ProtNLM"/>
    </source>
</evidence>
<evidence type="ECO:0000313" key="10">
    <source>
        <dbReference type="EMBL" id="KAK3183438.1"/>
    </source>
</evidence>
<evidence type="ECO:0000256" key="3">
    <source>
        <dbReference type="ARBA" id="ARBA00022771"/>
    </source>
</evidence>
<feature type="domain" description="TFIIS central" evidence="9">
    <location>
        <begin position="169"/>
        <end position="295"/>
    </location>
</feature>
<dbReference type="PIRSF" id="PIRSF006704">
    <property type="entry name" value="TF_IIS"/>
    <property type="match status" value="1"/>
</dbReference>
<protein>
    <recommendedName>
        <fullName evidence="12">TFIIS N-terminal domain-containing protein</fullName>
    </recommendedName>
</protein>
<dbReference type="SMART" id="SM00509">
    <property type="entry name" value="TFS2N"/>
    <property type="match status" value="1"/>
</dbReference>
<dbReference type="PANTHER" id="PTHR11477">
    <property type="entry name" value="TRANSCRIPTION FACTOR S-II ZINC FINGER DOMAIN-CONTAINING PROTEIN"/>
    <property type="match status" value="1"/>
</dbReference>
<sequence>MEGEREREVMLLLESAVNAADAAAKEEEEEEEGVFNNNESRCIDLLKFLKDFPITVDVLLSTQIDKHLTHLKNHQREKIRLMAVSLLEIWSNKIKDDPSSSSTNRDDDVLNVISSSHQSSGNYKRKPETCKTKRNRLLAHEDSCFKKSPKERPSRVSKEISNNSTSDASRNKVREILLGAFSMVAREVSRREEEVKERVKGCDPVSVAASVESVMFNKMGPYNGAKKLKYRSIMFNVKDPENPDLRRKILLGDIEPELLISLSSEEMASHRRQWKNHQIKQRAYYGLIRKPVDQDSVAKSNGDEAMQIESL</sequence>
<feature type="region of interest" description="Disordered" evidence="7">
    <location>
        <begin position="141"/>
        <end position="168"/>
    </location>
</feature>
<dbReference type="GO" id="GO:0005634">
    <property type="term" value="C:nucleus"/>
    <property type="evidence" value="ECO:0007669"/>
    <property type="project" value="UniProtKB-SubCell"/>
</dbReference>
<evidence type="ECO:0000256" key="2">
    <source>
        <dbReference type="ARBA" id="ARBA00022723"/>
    </source>
</evidence>
<evidence type="ECO:0000256" key="5">
    <source>
        <dbReference type="ARBA" id="ARBA00023242"/>
    </source>
</evidence>
<dbReference type="Gene3D" id="1.20.930.10">
    <property type="entry name" value="Conserved domain common to transcription factors TFIIS, elongin A, CRSP70"/>
    <property type="match status" value="1"/>
</dbReference>
<gene>
    <name evidence="10" type="ORF">Dsin_030724</name>
</gene>
<dbReference type="SUPFAM" id="SSF46942">
    <property type="entry name" value="Elongation factor TFIIS domain 2"/>
    <property type="match status" value="1"/>
</dbReference>
<dbReference type="Proteomes" id="UP001281410">
    <property type="component" value="Unassembled WGS sequence"/>
</dbReference>
<reference evidence="10" key="1">
    <citation type="journal article" date="2023" name="Plant J.">
        <title>Genome sequences and population genomics provide insights into the demographic history, inbreeding, and mutation load of two 'living fossil' tree species of Dipteronia.</title>
        <authorList>
            <person name="Feng Y."/>
            <person name="Comes H.P."/>
            <person name="Chen J."/>
            <person name="Zhu S."/>
            <person name="Lu R."/>
            <person name="Zhang X."/>
            <person name="Li P."/>
            <person name="Qiu J."/>
            <person name="Olsen K.M."/>
            <person name="Qiu Y."/>
        </authorList>
    </citation>
    <scope>NUCLEOTIDE SEQUENCE</scope>
    <source>
        <strain evidence="10">NBL</strain>
    </source>
</reference>
<dbReference type="PROSITE" id="PS51319">
    <property type="entry name" value="TFIIS_N"/>
    <property type="match status" value="1"/>
</dbReference>
<dbReference type="EMBL" id="JANJYJ010000010">
    <property type="protein sequence ID" value="KAK3183438.1"/>
    <property type="molecule type" value="Genomic_DNA"/>
</dbReference>
<name>A0AAE0DRG6_9ROSI</name>
<dbReference type="Pfam" id="PF08711">
    <property type="entry name" value="Med26"/>
    <property type="match status" value="1"/>
</dbReference>
<evidence type="ECO:0000256" key="6">
    <source>
        <dbReference type="PROSITE-ProRule" id="PRU00649"/>
    </source>
</evidence>
<feature type="compositionally biased region" description="Basic and acidic residues" evidence="7">
    <location>
        <begin position="141"/>
        <end position="158"/>
    </location>
</feature>
<feature type="domain" description="TFIIS N-terminal" evidence="8">
    <location>
        <begin position="18"/>
        <end position="97"/>
    </location>
</feature>
<keyword evidence="5 6" id="KW-0539">Nucleus</keyword>
<dbReference type="PROSITE" id="PS51321">
    <property type="entry name" value="TFIIS_CENTRAL"/>
    <property type="match status" value="1"/>
</dbReference>
<comment type="subcellular location">
    <subcellularLocation>
        <location evidence="1 6">Nucleus</location>
    </subcellularLocation>
</comment>
<dbReference type="GO" id="GO:0006351">
    <property type="term" value="P:DNA-templated transcription"/>
    <property type="evidence" value="ECO:0007669"/>
    <property type="project" value="InterPro"/>
</dbReference>
<evidence type="ECO:0000313" key="11">
    <source>
        <dbReference type="Proteomes" id="UP001281410"/>
    </source>
</evidence>
<evidence type="ECO:0000256" key="1">
    <source>
        <dbReference type="ARBA" id="ARBA00004123"/>
    </source>
</evidence>
<dbReference type="GO" id="GO:0008270">
    <property type="term" value="F:zinc ion binding"/>
    <property type="evidence" value="ECO:0007669"/>
    <property type="project" value="UniProtKB-KW"/>
</dbReference>
<proteinExistence type="predicted"/>
<dbReference type="Pfam" id="PF07500">
    <property type="entry name" value="TFIIS_M"/>
    <property type="match status" value="1"/>
</dbReference>